<dbReference type="InterPro" id="IPR032682">
    <property type="entry name" value="Cnd1_C"/>
</dbReference>
<evidence type="ECO:0000313" key="10">
    <source>
        <dbReference type="Proteomes" id="UP000485058"/>
    </source>
</evidence>
<evidence type="ECO:0000313" key="9">
    <source>
        <dbReference type="EMBL" id="GFH14560.1"/>
    </source>
</evidence>
<keyword evidence="5" id="KW-0472">Membrane</keyword>
<keyword evidence="10" id="KW-1185">Reference proteome</keyword>
<evidence type="ECO:0000259" key="7">
    <source>
        <dbReference type="Pfam" id="PF01602"/>
    </source>
</evidence>
<feature type="chain" id="PRO_5025452454" evidence="6">
    <location>
        <begin position="19"/>
        <end position="143"/>
    </location>
</feature>
<comment type="similarity">
    <text evidence="2">Belongs to the adaptor complexes large subunit family.</text>
</comment>
<evidence type="ECO:0000256" key="1">
    <source>
        <dbReference type="ARBA" id="ARBA00004308"/>
    </source>
</evidence>
<dbReference type="InterPro" id="IPR016024">
    <property type="entry name" value="ARM-type_fold"/>
</dbReference>
<evidence type="ECO:0000256" key="4">
    <source>
        <dbReference type="ARBA" id="ARBA00022927"/>
    </source>
</evidence>
<evidence type="ECO:0000256" key="2">
    <source>
        <dbReference type="ARBA" id="ARBA00006613"/>
    </source>
</evidence>
<reference evidence="9 10" key="1">
    <citation type="submission" date="2020-02" db="EMBL/GenBank/DDBJ databases">
        <title>Draft genome sequence of Haematococcus lacustris strain NIES-144.</title>
        <authorList>
            <person name="Morimoto D."/>
            <person name="Nakagawa S."/>
            <person name="Yoshida T."/>
            <person name="Sawayama S."/>
        </authorList>
    </citation>
    <scope>NUCLEOTIDE SEQUENCE [LARGE SCALE GENOMIC DNA]</scope>
    <source>
        <strain evidence="9 10">NIES-144</strain>
    </source>
</reference>
<dbReference type="Pfam" id="PF01602">
    <property type="entry name" value="Adaptin_N"/>
    <property type="match status" value="1"/>
</dbReference>
<dbReference type="GO" id="GO:0006886">
    <property type="term" value="P:intracellular protein transport"/>
    <property type="evidence" value="ECO:0007669"/>
    <property type="project" value="InterPro"/>
</dbReference>
<dbReference type="GO" id="GO:0012505">
    <property type="term" value="C:endomembrane system"/>
    <property type="evidence" value="ECO:0007669"/>
    <property type="project" value="UniProtKB-SubCell"/>
</dbReference>
<proteinExistence type="inferred from homology"/>
<keyword evidence="3" id="KW-0813">Transport</keyword>
<feature type="domain" description="Condensin complex subunit 1 C-terminal" evidence="8">
    <location>
        <begin position="10"/>
        <end position="54"/>
    </location>
</feature>
<accession>A0A699YY22</accession>
<feature type="signal peptide" evidence="6">
    <location>
        <begin position="1"/>
        <end position="18"/>
    </location>
</feature>
<protein>
    <submittedName>
        <fullName evidence="9">Adaptin_N domain-containing protein</fullName>
    </submittedName>
</protein>
<organism evidence="9 10">
    <name type="scientific">Haematococcus lacustris</name>
    <name type="common">Green alga</name>
    <name type="synonym">Haematococcus pluvialis</name>
    <dbReference type="NCBI Taxonomy" id="44745"/>
    <lineage>
        <taxon>Eukaryota</taxon>
        <taxon>Viridiplantae</taxon>
        <taxon>Chlorophyta</taxon>
        <taxon>core chlorophytes</taxon>
        <taxon>Chlorophyceae</taxon>
        <taxon>CS clade</taxon>
        <taxon>Chlamydomonadales</taxon>
        <taxon>Haematococcaceae</taxon>
        <taxon>Haematococcus</taxon>
    </lineage>
</organism>
<sequence>MDSAACSALVCILDSVAAFDTRNPKDVERIVERVMPRLQHVNSAVVLSAVKVLMRMMDLVGNEDQLKKLVYLYLINYAKAQPDLAIMAVNTFVNDAKDNNPLIRALALRTMGCIRVEKISEYLCGPLSMGLKVLIAGKLQSTS</sequence>
<dbReference type="Pfam" id="PF12717">
    <property type="entry name" value="Cnd1"/>
    <property type="match status" value="1"/>
</dbReference>
<dbReference type="PANTHER" id="PTHR11134">
    <property type="entry name" value="ADAPTOR COMPLEX SUBUNIT BETA FAMILY MEMBER"/>
    <property type="match status" value="1"/>
</dbReference>
<dbReference type="InterPro" id="IPR002553">
    <property type="entry name" value="Clathrin/coatomer_adapt-like_N"/>
</dbReference>
<gene>
    <name evidence="9" type="ORF">HaLaN_10640</name>
</gene>
<comment type="subcellular location">
    <subcellularLocation>
        <location evidence="1">Endomembrane system</location>
    </subcellularLocation>
</comment>
<keyword evidence="4" id="KW-0653">Protein transport</keyword>
<dbReference type="SUPFAM" id="SSF48371">
    <property type="entry name" value="ARM repeat"/>
    <property type="match status" value="1"/>
</dbReference>
<dbReference type="GO" id="GO:0030117">
    <property type="term" value="C:membrane coat"/>
    <property type="evidence" value="ECO:0007669"/>
    <property type="project" value="InterPro"/>
</dbReference>
<evidence type="ECO:0000256" key="6">
    <source>
        <dbReference type="SAM" id="SignalP"/>
    </source>
</evidence>
<dbReference type="InterPro" id="IPR011989">
    <property type="entry name" value="ARM-like"/>
</dbReference>
<comment type="caution">
    <text evidence="9">The sequence shown here is derived from an EMBL/GenBank/DDBJ whole genome shotgun (WGS) entry which is preliminary data.</text>
</comment>
<dbReference type="EMBL" id="BLLF01000741">
    <property type="protein sequence ID" value="GFH14560.1"/>
    <property type="molecule type" value="Genomic_DNA"/>
</dbReference>
<evidence type="ECO:0000259" key="8">
    <source>
        <dbReference type="Pfam" id="PF12717"/>
    </source>
</evidence>
<name>A0A699YY22_HAELA</name>
<evidence type="ECO:0000256" key="5">
    <source>
        <dbReference type="ARBA" id="ARBA00023136"/>
    </source>
</evidence>
<dbReference type="AlphaFoldDB" id="A0A699YY22"/>
<dbReference type="Proteomes" id="UP000485058">
    <property type="component" value="Unassembled WGS sequence"/>
</dbReference>
<evidence type="ECO:0000256" key="3">
    <source>
        <dbReference type="ARBA" id="ARBA00022448"/>
    </source>
</evidence>
<feature type="domain" description="Clathrin/coatomer adaptor adaptin-like N-terminal" evidence="7">
    <location>
        <begin position="63"/>
        <end position="128"/>
    </location>
</feature>
<dbReference type="GO" id="GO:0016192">
    <property type="term" value="P:vesicle-mediated transport"/>
    <property type="evidence" value="ECO:0007669"/>
    <property type="project" value="InterPro"/>
</dbReference>
<dbReference type="InterPro" id="IPR026739">
    <property type="entry name" value="AP_beta"/>
</dbReference>
<dbReference type="Gene3D" id="1.25.10.10">
    <property type="entry name" value="Leucine-rich Repeat Variant"/>
    <property type="match status" value="2"/>
</dbReference>
<keyword evidence="6" id="KW-0732">Signal</keyword>